<organism evidence="3 4">
    <name type="scientific">Niveispirillum cyanobacteriorum</name>
    <dbReference type="NCBI Taxonomy" id="1612173"/>
    <lineage>
        <taxon>Bacteria</taxon>
        <taxon>Pseudomonadati</taxon>
        <taxon>Pseudomonadota</taxon>
        <taxon>Alphaproteobacteria</taxon>
        <taxon>Rhodospirillales</taxon>
        <taxon>Azospirillaceae</taxon>
        <taxon>Niveispirillum</taxon>
    </lineage>
</organism>
<dbReference type="GO" id="GO:0007165">
    <property type="term" value="P:signal transduction"/>
    <property type="evidence" value="ECO:0007669"/>
    <property type="project" value="UniProtKB-KW"/>
</dbReference>
<dbReference type="GO" id="GO:0004888">
    <property type="term" value="F:transmembrane signaling receptor activity"/>
    <property type="evidence" value="ECO:0007669"/>
    <property type="project" value="InterPro"/>
</dbReference>
<dbReference type="RefSeq" id="WP_102111288.1">
    <property type="nucleotide sequence ID" value="NZ_BMGN01000003.1"/>
</dbReference>
<dbReference type="GO" id="GO:0016020">
    <property type="term" value="C:membrane"/>
    <property type="evidence" value="ECO:0007669"/>
    <property type="project" value="InterPro"/>
</dbReference>
<comment type="similarity">
    <text evidence="2">Belongs to the methyl-accepting chemotaxis (MCP) protein family.</text>
</comment>
<dbReference type="Pfam" id="PF00015">
    <property type="entry name" value="MCPsignal"/>
    <property type="match status" value="1"/>
</dbReference>
<dbReference type="InterPro" id="IPR004090">
    <property type="entry name" value="Chemotax_Me-accpt_rcpt"/>
</dbReference>
<dbReference type="AlphaFoldDB" id="A0A2K9N8U7"/>
<dbReference type="SMART" id="SM00283">
    <property type="entry name" value="MA"/>
    <property type="match status" value="1"/>
</dbReference>
<evidence type="ECO:0000313" key="3">
    <source>
        <dbReference type="EMBL" id="AUN29563.1"/>
    </source>
</evidence>
<reference evidence="3 4" key="1">
    <citation type="submission" date="2017-12" db="EMBL/GenBank/DDBJ databases">
        <title>Genomes of bacteria within cyanobacterial aggregates.</title>
        <authorList>
            <person name="Cai H."/>
        </authorList>
    </citation>
    <scope>NUCLEOTIDE SEQUENCE [LARGE SCALE GENOMIC DNA]</scope>
    <source>
        <strain evidence="3 4">TH16</strain>
    </source>
</reference>
<dbReference type="InterPro" id="IPR004089">
    <property type="entry name" value="MCPsignal_dom"/>
</dbReference>
<gene>
    <name evidence="3" type="ORF">C0V82_04470</name>
</gene>
<dbReference type="PROSITE" id="PS50111">
    <property type="entry name" value="CHEMOTAXIS_TRANSDUC_2"/>
    <property type="match status" value="1"/>
</dbReference>
<dbReference type="Proteomes" id="UP000234752">
    <property type="component" value="Chromosome eg_1"/>
</dbReference>
<proteinExistence type="inferred from homology"/>
<dbReference type="EMBL" id="CP025611">
    <property type="protein sequence ID" value="AUN29563.1"/>
    <property type="molecule type" value="Genomic_DNA"/>
</dbReference>
<dbReference type="SUPFAM" id="SSF58104">
    <property type="entry name" value="Methyl-accepting chemotaxis protein (MCP) signaling domain"/>
    <property type="match status" value="1"/>
</dbReference>
<dbReference type="Pfam" id="PF13682">
    <property type="entry name" value="CZB"/>
    <property type="match status" value="1"/>
</dbReference>
<dbReference type="OrthoDB" id="266313at2"/>
<evidence type="ECO:0000256" key="1">
    <source>
        <dbReference type="ARBA" id="ARBA00023224"/>
    </source>
</evidence>
<dbReference type="Gene3D" id="1.10.287.950">
    <property type="entry name" value="Methyl-accepting chemotaxis protein"/>
    <property type="match status" value="1"/>
</dbReference>
<protein>
    <submittedName>
        <fullName evidence="3">Methyl-accepting chemotaxis protein</fullName>
    </submittedName>
</protein>
<sequence>MRNDDVRAVFARIGNAVDGAVNALQRRLDIDGLTASGLRSLIDGSLPAEQQAELAAAFRASGKSPAVLAAGFAVLQAELSAALIASSRWKHTAAVDGVRVLGTVLANALTMLLSPVASAKTAAGHSVPDTAGFIASLMDRTVDVATAINDASIANAEMVGQLRAVDSQAQAIAAATEETVAGVNEISARSQDVARLASEAHDVAEGGRQAVANAVRGMDAIADAVAQSASRVSELSEASDRIQDILASIEAIAAQTNLLALNATIEAARAGEAGKGFAVVASEVKSLANQTGRATEDIRSRLAHLRAEMATIVGSMQDGTRAVATGQDQMREVSARIDDVTTRVDTTTERMAEIAAILHQQTAAAQEVAQGVTDIASRAARNSQAIMRNVDATKGVESLLGKQLSDLMKQDIPNKIVKIAKVDHIMWKKRLADMVVGLQTLNAAELARHDACRLGKWYYGPGSLPLRGHPAFAGLEAPHKSVHEHGIRAVELFNAGDLDGAMKEIALVEEASERVVAQLDRLQNEPMAATQQAAGF</sequence>
<dbReference type="PRINTS" id="PR00260">
    <property type="entry name" value="CHEMTRNSDUCR"/>
</dbReference>
<evidence type="ECO:0000256" key="2">
    <source>
        <dbReference type="ARBA" id="ARBA00029447"/>
    </source>
</evidence>
<keyword evidence="1" id="KW-0807">Transducer</keyword>
<dbReference type="KEGG" id="ncb:C0V82_04470"/>
<dbReference type="Gene3D" id="1.20.120.30">
    <property type="entry name" value="Aspartate receptor, ligand-binding domain"/>
    <property type="match status" value="1"/>
</dbReference>
<name>A0A2K9N8U7_9PROT</name>
<dbReference type="InterPro" id="IPR025991">
    <property type="entry name" value="Chemoreceptor_zinc-bind_dom"/>
</dbReference>
<dbReference type="PANTHER" id="PTHR32089">
    <property type="entry name" value="METHYL-ACCEPTING CHEMOTAXIS PROTEIN MCPB"/>
    <property type="match status" value="1"/>
</dbReference>
<evidence type="ECO:0000313" key="4">
    <source>
        <dbReference type="Proteomes" id="UP000234752"/>
    </source>
</evidence>
<dbReference type="GO" id="GO:0006935">
    <property type="term" value="P:chemotaxis"/>
    <property type="evidence" value="ECO:0007669"/>
    <property type="project" value="InterPro"/>
</dbReference>
<dbReference type="PANTHER" id="PTHR32089:SF112">
    <property type="entry name" value="LYSOZYME-LIKE PROTEIN-RELATED"/>
    <property type="match status" value="1"/>
</dbReference>
<keyword evidence="4" id="KW-1185">Reference proteome</keyword>
<accession>A0A2K9N8U7</accession>